<dbReference type="InterPro" id="IPR045170">
    <property type="entry name" value="MTOX"/>
</dbReference>
<keyword evidence="9" id="KW-1185">Reference proteome</keyword>
<reference evidence="8 9" key="1">
    <citation type="submission" date="2016-06" db="EMBL/GenBank/DDBJ databases">
        <title>Evolution of pathogenesis and genome organization in the Tremellales.</title>
        <authorList>
            <person name="Cuomo C."/>
            <person name="Litvintseva A."/>
            <person name="Heitman J."/>
            <person name="Chen Y."/>
            <person name="Sun S."/>
            <person name="Springer D."/>
            <person name="Dromer F."/>
            <person name="Young S."/>
            <person name="Zeng Q."/>
            <person name="Chapman S."/>
            <person name="Gujja S."/>
            <person name="Saif S."/>
            <person name="Birren B."/>
        </authorList>
    </citation>
    <scope>NUCLEOTIDE SEQUENCE [LARGE SCALE GENOMIC DNA]</scope>
    <source>
        <strain evidence="8 9">CBS 7118</strain>
    </source>
</reference>
<feature type="compositionally biased region" description="Low complexity" evidence="6">
    <location>
        <begin position="191"/>
        <end position="200"/>
    </location>
</feature>
<feature type="domain" description="FAD dependent oxidoreductase" evidence="7">
    <location>
        <begin position="8"/>
        <end position="139"/>
    </location>
</feature>
<comment type="similarity">
    <text evidence="2">Belongs to the MSOX/MTOX family.</text>
</comment>
<sequence length="541" mass="58478">MTSPSSTIAIIGAGVFGLTTALHLSQRGYKHVTVYDYQPYHLNAYNPAEGCDAASADVNKVYRCSYGKETEYQDLAFSGRPIWLAWNAQLASTPAHLLPPGLSPSDTLFVPSGFLRISDGQGLSAYDADCLEALREAGLREHQHVSTEEEDMKRLEESDKQDPSSNWIRKTQALSPLTSPLPPTPSPTPTPSSTSPTTTPETHPAIPSEPRPYPLATTLDTSAGFTYADKSCAWARFLAEQAGVKFVLGPEEGKFDELLFDEPGPGAGGAGGAGGGGGGEKKVRGLKTVDGKEHLADVVIVACGGWTPSVVPEVEGLLETTAGSVVTVQLPEDRQDLWDKYAPENFPVWAYGLTGHESPEYGGFYGFPRTQEGKIKIGYRGRKWTNYQVNPKTGKELSTPRTAYTPTPATNLPLRALALIKHIIALALPDLADPSIGIAATRMCWYTDSVDNSFVVDYVPGYGEGLFVASGGSGHGFKFLPVLGKHVVNALEKKPDEFTEMFHWRTAAPDDKYANGLKEDKETSGRDLGSMKMGEKVDWLF</sequence>
<feature type="domain" description="FAD dependent oxidoreductase" evidence="7">
    <location>
        <begin position="218"/>
        <end position="488"/>
    </location>
</feature>
<dbReference type="RefSeq" id="XP_019027964.1">
    <property type="nucleotide sequence ID" value="XM_019180063.1"/>
</dbReference>
<dbReference type="PANTHER" id="PTHR10961:SF15">
    <property type="entry name" value="FAD DEPENDENT OXIDOREDUCTASE DOMAIN-CONTAINING PROTEIN"/>
    <property type="match status" value="1"/>
</dbReference>
<feature type="compositionally biased region" description="Pro residues" evidence="6">
    <location>
        <begin position="179"/>
        <end position="190"/>
    </location>
</feature>
<dbReference type="GeneID" id="30197302"/>
<dbReference type="InterPro" id="IPR006076">
    <property type="entry name" value="FAD-dep_OxRdtase"/>
</dbReference>
<feature type="compositionally biased region" description="Basic and acidic residues" evidence="6">
    <location>
        <begin position="141"/>
        <end position="162"/>
    </location>
</feature>
<dbReference type="InterPro" id="IPR036188">
    <property type="entry name" value="FAD/NAD-bd_sf"/>
</dbReference>
<gene>
    <name evidence="8" type="ORF">L198_08091</name>
</gene>
<evidence type="ECO:0000256" key="5">
    <source>
        <dbReference type="ARBA" id="ARBA00023002"/>
    </source>
</evidence>
<comment type="caution">
    <text evidence="8">The sequence shown here is derived from an EMBL/GenBank/DDBJ whole genome shotgun (WGS) entry which is preliminary data.</text>
</comment>
<evidence type="ECO:0000256" key="1">
    <source>
        <dbReference type="ARBA" id="ARBA00001974"/>
    </source>
</evidence>
<dbReference type="GO" id="GO:0008115">
    <property type="term" value="F:sarcosine oxidase activity"/>
    <property type="evidence" value="ECO:0007669"/>
    <property type="project" value="TreeGrafter"/>
</dbReference>
<name>A0A1E3HJ71_9TREE</name>
<comment type="cofactor">
    <cofactor evidence="1">
        <name>FAD</name>
        <dbReference type="ChEBI" id="CHEBI:57692"/>
    </cofactor>
</comment>
<dbReference type="PANTHER" id="PTHR10961">
    <property type="entry name" value="PEROXISOMAL SARCOSINE OXIDASE"/>
    <property type="match status" value="1"/>
</dbReference>
<dbReference type="AlphaFoldDB" id="A0A1E3HJ71"/>
<evidence type="ECO:0000256" key="2">
    <source>
        <dbReference type="ARBA" id="ARBA00010989"/>
    </source>
</evidence>
<dbReference type="OrthoDB" id="2219495at2759"/>
<keyword evidence="5" id="KW-0560">Oxidoreductase</keyword>
<evidence type="ECO:0000256" key="3">
    <source>
        <dbReference type="ARBA" id="ARBA00022630"/>
    </source>
</evidence>
<evidence type="ECO:0000313" key="8">
    <source>
        <dbReference type="EMBL" id="ODN76407.1"/>
    </source>
</evidence>
<evidence type="ECO:0000313" key="9">
    <source>
        <dbReference type="Proteomes" id="UP000094819"/>
    </source>
</evidence>
<protein>
    <recommendedName>
        <fullName evidence="7">FAD dependent oxidoreductase domain-containing protein</fullName>
    </recommendedName>
</protein>
<keyword evidence="3" id="KW-0285">Flavoprotein</keyword>
<evidence type="ECO:0000259" key="7">
    <source>
        <dbReference type="Pfam" id="PF01266"/>
    </source>
</evidence>
<accession>A0A1E3HJ71</accession>
<feature type="compositionally biased region" description="Polar residues" evidence="6">
    <location>
        <begin position="163"/>
        <end position="173"/>
    </location>
</feature>
<evidence type="ECO:0000256" key="6">
    <source>
        <dbReference type="SAM" id="MobiDB-lite"/>
    </source>
</evidence>
<feature type="region of interest" description="Disordered" evidence="6">
    <location>
        <begin position="141"/>
        <end position="217"/>
    </location>
</feature>
<dbReference type="Gene3D" id="3.50.50.60">
    <property type="entry name" value="FAD/NAD(P)-binding domain"/>
    <property type="match status" value="3"/>
</dbReference>
<evidence type="ECO:0000256" key="4">
    <source>
        <dbReference type="ARBA" id="ARBA00022827"/>
    </source>
</evidence>
<dbReference type="EMBL" id="AWGH01000052">
    <property type="protein sequence ID" value="ODN76407.1"/>
    <property type="molecule type" value="Genomic_DNA"/>
</dbReference>
<dbReference type="Pfam" id="PF01266">
    <property type="entry name" value="DAO"/>
    <property type="match status" value="2"/>
</dbReference>
<dbReference type="GO" id="GO:0050660">
    <property type="term" value="F:flavin adenine dinucleotide binding"/>
    <property type="evidence" value="ECO:0007669"/>
    <property type="project" value="InterPro"/>
</dbReference>
<dbReference type="SUPFAM" id="SSF51905">
    <property type="entry name" value="FAD/NAD(P)-binding domain"/>
    <property type="match status" value="1"/>
</dbReference>
<keyword evidence="4" id="KW-0274">FAD</keyword>
<organism evidence="8 9">
    <name type="scientific">Cryptococcus wingfieldii CBS 7118</name>
    <dbReference type="NCBI Taxonomy" id="1295528"/>
    <lineage>
        <taxon>Eukaryota</taxon>
        <taxon>Fungi</taxon>
        <taxon>Dikarya</taxon>
        <taxon>Basidiomycota</taxon>
        <taxon>Agaricomycotina</taxon>
        <taxon>Tremellomycetes</taxon>
        <taxon>Tremellales</taxon>
        <taxon>Cryptococcaceae</taxon>
        <taxon>Cryptococcus</taxon>
    </lineage>
</organism>
<proteinExistence type="inferred from homology"/>
<dbReference type="Proteomes" id="UP000094819">
    <property type="component" value="Unassembled WGS sequence"/>
</dbReference>